<feature type="compositionally biased region" description="Polar residues" evidence="1">
    <location>
        <begin position="1"/>
        <end position="12"/>
    </location>
</feature>
<keyword evidence="3" id="KW-1185">Reference proteome</keyword>
<accession>A0AAN9J981</accession>
<dbReference type="Proteomes" id="UP001359559">
    <property type="component" value="Unassembled WGS sequence"/>
</dbReference>
<comment type="caution">
    <text evidence="2">The sequence shown here is derived from an EMBL/GenBank/DDBJ whole genome shotgun (WGS) entry which is preliminary data.</text>
</comment>
<dbReference type="AlphaFoldDB" id="A0AAN9J981"/>
<proteinExistence type="predicted"/>
<feature type="region of interest" description="Disordered" evidence="1">
    <location>
        <begin position="1"/>
        <end position="78"/>
    </location>
</feature>
<feature type="compositionally biased region" description="Low complexity" evidence="1">
    <location>
        <begin position="43"/>
        <end position="57"/>
    </location>
</feature>
<evidence type="ECO:0000313" key="2">
    <source>
        <dbReference type="EMBL" id="KAK7294011.1"/>
    </source>
</evidence>
<feature type="region of interest" description="Disordered" evidence="1">
    <location>
        <begin position="139"/>
        <end position="160"/>
    </location>
</feature>
<organism evidence="2 3">
    <name type="scientific">Clitoria ternatea</name>
    <name type="common">Butterfly pea</name>
    <dbReference type="NCBI Taxonomy" id="43366"/>
    <lineage>
        <taxon>Eukaryota</taxon>
        <taxon>Viridiplantae</taxon>
        <taxon>Streptophyta</taxon>
        <taxon>Embryophyta</taxon>
        <taxon>Tracheophyta</taxon>
        <taxon>Spermatophyta</taxon>
        <taxon>Magnoliopsida</taxon>
        <taxon>eudicotyledons</taxon>
        <taxon>Gunneridae</taxon>
        <taxon>Pentapetalae</taxon>
        <taxon>rosids</taxon>
        <taxon>fabids</taxon>
        <taxon>Fabales</taxon>
        <taxon>Fabaceae</taxon>
        <taxon>Papilionoideae</taxon>
        <taxon>50 kb inversion clade</taxon>
        <taxon>NPAAA clade</taxon>
        <taxon>indigoferoid/millettioid clade</taxon>
        <taxon>Phaseoleae</taxon>
        <taxon>Clitoria</taxon>
    </lineage>
</organism>
<evidence type="ECO:0000313" key="3">
    <source>
        <dbReference type="Proteomes" id="UP001359559"/>
    </source>
</evidence>
<dbReference type="EMBL" id="JAYKXN010000004">
    <property type="protein sequence ID" value="KAK7294011.1"/>
    <property type="molecule type" value="Genomic_DNA"/>
</dbReference>
<name>A0AAN9J981_CLITE</name>
<feature type="compositionally biased region" description="Basic and acidic residues" evidence="1">
    <location>
        <begin position="66"/>
        <end position="78"/>
    </location>
</feature>
<sequence>MDNRRQLSQQGRRSIRHASTGLEAAHKSPAPHDAYNSASLEGAHNSAAPHDAHSSPALEAAHNSVGRHDTIRDHQQYTLEGRRSVSSLIEFYQKSHMGKVETLNKTAVIEKARQRYSQYQYHDLPQNRVSVSVLGGKGEYHHESESVHRWGQVGGDRDKS</sequence>
<feature type="compositionally biased region" description="Basic and acidic residues" evidence="1">
    <location>
        <begin position="139"/>
        <end position="148"/>
    </location>
</feature>
<protein>
    <submittedName>
        <fullName evidence="2">Uncharacterized protein</fullName>
    </submittedName>
</protein>
<gene>
    <name evidence="2" type="ORF">RJT34_16894</name>
</gene>
<reference evidence="2 3" key="1">
    <citation type="submission" date="2024-01" db="EMBL/GenBank/DDBJ databases">
        <title>The genomes of 5 underutilized Papilionoideae crops provide insights into root nodulation and disease resistance.</title>
        <authorList>
            <person name="Yuan L."/>
        </authorList>
    </citation>
    <scope>NUCLEOTIDE SEQUENCE [LARGE SCALE GENOMIC DNA]</scope>
    <source>
        <strain evidence="2">LY-2023</strain>
        <tissue evidence="2">Leaf</tissue>
    </source>
</reference>
<evidence type="ECO:0000256" key="1">
    <source>
        <dbReference type="SAM" id="MobiDB-lite"/>
    </source>
</evidence>